<proteinExistence type="predicted"/>
<dbReference type="EMBL" id="BART01012552">
    <property type="protein sequence ID" value="GAG82419.1"/>
    <property type="molecule type" value="Genomic_DNA"/>
</dbReference>
<accession>X1AJI9</accession>
<reference evidence="2" key="1">
    <citation type="journal article" date="2014" name="Front. Microbiol.">
        <title>High frequency of phylogenetically diverse reductive dehalogenase-homologous genes in deep subseafloor sedimentary metagenomes.</title>
        <authorList>
            <person name="Kawai M."/>
            <person name="Futagami T."/>
            <person name="Toyoda A."/>
            <person name="Takaki Y."/>
            <person name="Nishi S."/>
            <person name="Hori S."/>
            <person name="Arai W."/>
            <person name="Tsubouchi T."/>
            <person name="Morono Y."/>
            <person name="Uchiyama I."/>
            <person name="Ito T."/>
            <person name="Fujiyama A."/>
            <person name="Inagaki F."/>
            <person name="Takami H."/>
        </authorList>
    </citation>
    <scope>NUCLEOTIDE SEQUENCE</scope>
    <source>
        <strain evidence="2">Expedition CK06-06</strain>
    </source>
</reference>
<dbReference type="InterPro" id="IPR003331">
    <property type="entry name" value="UDP_GlcNAc_Epimerase_2_dom"/>
</dbReference>
<dbReference type="PANTHER" id="PTHR43174">
    <property type="entry name" value="UDP-N-ACETYLGLUCOSAMINE 2-EPIMERASE"/>
    <property type="match status" value="1"/>
</dbReference>
<evidence type="ECO:0000313" key="2">
    <source>
        <dbReference type="EMBL" id="GAG82419.1"/>
    </source>
</evidence>
<feature type="non-terminal residue" evidence="2">
    <location>
        <position position="209"/>
    </location>
</feature>
<dbReference type="AlphaFoldDB" id="X1AJI9"/>
<name>X1AJI9_9ZZZZ</name>
<feature type="domain" description="UDP-N-acetylglucosamine 2-epimerase" evidence="1">
    <location>
        <begin position="28"/>
        <end position="208"/>
    </location>
</feature>
<organism evidence="2">
    <name type="scientific">marine sediment metagenome</name>
    <dbReference type="NCBI Taxonomy" id="412755"/>
    <lineage>
        <taxon>unclassified sequences</taxon>
        <taxon>metagenomes</taxon>
        <taxon>ecological metagenomes</taxon>
    </lineage>
</organism>
<dbReference type="PANTHER" id="PTHR43174:SF1">
    <property type="entry name" value="UDP-N-ACETYLGLUCOSAMINE 2-EPIMERASE"/>
    <property type="match status" value="1"/>
</dbReference>
<dbReference type="InterPro" id="IPR029767">
    <property type="entry name" value="WecB-like"/>
</dbReference>
<dbReference type="Gene3D" id="3.40.50.2000">
    <property type="entry name" value="Glycogen Phosphorylase B"/>
    <property type="match status" value="1"/>
</dbReference>
<dbReference type="SUPFAM" id="SSF53756">
    <property type="entry name" value="UDP-Glycosyltransferase/glycogen phosphorylase"/>
    <property type="match status" value="1"/>
</dbReference>
<protein>
    <recommendedName>
        <fullName evidence="1">UDP-N-acetylglucosamine 2-epimerase domain-containing protein</fullName>
    </recommendedName>
</protein>
<evidence type="ECO:0000259" key="1">
    <source>
        <dbReference type="Pfam" id="PF02350"/>
    </source>
</evidence>
<sequence length="209" mass="24299">MKIMTILGTRPEIIRLSRIIEKIDKLSNHILVHTGQNYDYNLSDVFFKQLQVRQANHYLGVRGDSFAEQIGNIIRESEKILISEKPDRLLILGDTNSSLSAIVAKRMGIPVFHMEAGNRCYDDRVPEEVNRRIIDHSSDILMPYTERSRANLIREGIEGRRIYVTGNPIFEVIKHYEPNILESTILEKLELEPEHYFLVTMHREENVDV</sequence>
<gene>
    <name evidence="2" type="ORF">S01H4_26141</name>
</gene>
<dbReference type="Pfam" id="PF02350">
    <property type="entry name" value="Epimerase_2"/>
    <property type="match status" value="1"/>
</dbReference>
<comment type="caution">
    <text evidence="2">The sequence shown here is derived from an EMBL/GenBank/DDBJ whole genome shotgun (WGS) entry which is preliminary data.</text>
</comment>